<evidence type="ECO:0000313" key="2">
    <source>
        <dbReference type="Proteomes" id="UP000318242"/>
    </source>
</evidence>
<name>A0A4Y3IIR6_9VIBR</name>
<accession>A0A4Y3IIR6</accession>
<organism evidence="1 2">
    <name type="scientific">Vibrio comitans NBRC 102076</name>
    <dbReference type="NCBI Taxonomy" id="1219078"/>
    <lineage>
        <taxon>Bacteria</taxon>
        <taxon>Pseudomonadati</taxon>
        <taxon>Pseudomonadota</taxon>
        <taxon>Gammaproteobacteria</taxon>
        <taxon>Vibrionales</taxon>
        <taxon>Vibrionaceae</taxon>
        <taxon>Vibrio</taxon>
    </lineage>
</organism>
<gene>
    <name evidence="1" type="ORF">VCO01S_04590</name>
</gene>
<protein>
    <submittedName>
        <fullName evidence="1">Uncharacterized protein</fullName>
    </submittedName>
</protein>
<proteinExistence type="predicted"/>
<dbReference type="AlphaFoldDB" id="A0A4Y3IIR6"/>
<reference evidence="1 2" key="1">
    <citation type="submission" date="2019-06" db="EMBL/GenBank/DDBJ databases">
        <title>Whole genome shotgun sequence of Vibrio comitans NBRC 102076.</title>
        <authorList>
            <person name="Hosoyama A."/>
            <person name="Uohara A."/>
            <person name="Ohji S."/>
            <person name="Ichikawa N."/>
        </authorList>
    </citation>
    <scope>NUCLEOTIDE SEQUENCE [LARGE SCALE GENOMIC DNA]</scope>
    <source>
        <strain evidence="1 2">NBRC 102076</strain>
    </source>
</reference>
<evidence type="ECO:0000313" key="1">
    <source>
        <dbReference type="EMBL" id="GEA59266.1"/>
    </source>
</evidence>
<keyword evidence="2" id="KW-1185">Reference proteome</keyword>
<sequence length="47" mass="5145">MVGAAEAKAKEVIMAKRENEKLEGCSADTVDVIDESLFVDIISKIYN</sequence>
<dbReference type="EMBL" id="BJLH01000002">
    <property type="protein sequence ID" value="GEA59266.1"/>
    <property type="molecule type" value="Genomic_DNA"/>
</dbReference>
<dbReference type="Proteomes" id="UP000318242">
    <property type="component" value="Unassembled WGS sequence"/>
</dbReference>
<comment type="caution">
    <text evidence="1">The sequence shown here is derived from an EMBL/GenBank/DDBJ whole genome shotgun (WGS) entry which is preliminary data.</text>
</comment>